<dbReference type="InterPro" id="IPR008928">
    <property type="entry name" value="6-hairpin_glycosidase_sf"/>
</dbReference>
<comment type="catalytic activity">
    <reaction evidence="1">
        <text>a beta-D-glucosyl-(1&lt;-&gt;1')-N-acylsphing-4-enine + H2O = an N-acylsphing-4-enine + D-glucose</text>
        <dbReference type="Rhea" id="RHEA:13269"/>
        <dbReference type="ChEBI" id="CHEBI:4167"/>
        <dbReference type="ChEBI" id="CHEBI:15377"/>
        <dbReference type="ChEBI" id="CHEBI:22801"/>
        <dbReference type="ChEBI" id="CHEBI:52639"/>
        <dbReference type="EC" id="3.2.1.45"/>
    </reaction>
</comment>
<evidence type="ECO:0000259" key="3">
    <source>
        <dbReference type="Pfam" id="PF12215"/>
    </source>
</evidence>
<name>A0A6A1VBK7_9ROSI</name>
<dbReference type="GO" id="GO:0008422">
    <property type="term" value="F:beta-glucosidase activity"/>
    <property type="evidence" value="ECO:0007669"/>
    <property type="project" value="TreeGrafter"/>
</dbReference>
<dbReference type="EC" id="3.2.1.45" evidence="1"/>
<dbReference type="GO" id="GO:0006680">
    <property type="term" value="P:glucosylceramide catabolic process"/>
    <property type="evidence" value="ECO:0007669"/>
    <property type="project" value="InterPro"/>
</dbReference>
<dbReference type="OrthoDB" id="730489at2759"/>
<keyword evidence="1" id="KW-0443">Lipid metabolism</keyword>
<sequence length="951" mass="106810">MFEEKMLENGFVEEEREHFKSSTHKVDPGKPASLTWQRMLNSEGSAPLQFTLSLKEVVQLAPIGLRLWCHVREEAAKGNGVFINPFAKRLVTSCHGIPLGGIGSGSIGRSHRGEFQRWQLFPRLCEEKPVLANQFSVFVSRSNGEKYSSVLCPGSPELHKESAVSGIESWDWNLNGHNSTYHALYPRAWTVYDGEPDPELRIVCRQLSPFIPHNYKESSFPVSVFTFTLYNSGKTAADVNLLFTWANSVGGLSEFSGQHSNSKIMMKDGVHGVLLHHETANGQPPVTFAIAAQETDGIHVSECPCFVIAGNSEGISAKDMWQEMKEYGSFDRLNSSKPAVPSEPGSSIGAAIAASVTVPSNAVRSVTFSLAWDCPEVNFLSGKTCYRRYTKFYGIHGDAAAKIALDAILEHAHWESQIEAWQRPFLEDKRLPEWYPITLFNELYYLNSGGTIWTDGSPPMHSLASVVKRKFSLERSRPGLKDIIDQNQSDTAADILERMTSVLDQIHTTIPSNSAFGTNLLQSGEENIGQFLYLEGIEYHMWNTYDVHFYSSFALVMLFPKLELSIQRDFAAAVMMHDPSKMKLLHDGQWVPRKVLGAVPHDIGINDPWFEVNAYNLYNTDRWKDLNPKFVLQVYRDVVATGDKKFAQAVWPSVYVAMAYMDQFDKDKDGMIENEGFPDQTYDTWSVSGVSAYSGGLWVAALQAASAMAHEVGDKGSEDYFWFKFQKAKAVYGKLWNGSYFNYDSSGGSSSSSIQADQLAGQWYARACGLLPIVDEDKARSALQKVYDYNVLKVKNGRRGAVNGMLPDGRVDMSSMQSREIWSGVTYAVAATMIHEDMMDMAFQTAGGIYETVWSKEGLGCSFQTPEAWNTKDQYRSLCYMRPLAIWAMQWALTIPNVSEPEMKPEVKEDSLFRQHAGFTKVSRLLKSPEERTRRSFLQVVYDFTRKRIGM</sequence>
<accession>A0A6A1VBK7</accession>
<dbReference type="Gene3D" id="1.50.10.10">
    <property type="match status" value="1"/>
</dbReference>
<dbReference type="SUPFAM" id="SSF48208">
    <property type="entry name" value="Six-hairpin glycosidases"/>
    <property type="match status" value="1"/>
</dbReference>
<dbReference type="InterPro" id="IPR006775">
    <property type="entry name" value="GH116_catalytic"/>
</dbReference>
<reference evidence="4 5" key="1">
    <citation type="journal article" date="2019" name="Plant Biotechnol. J.">
        <title>The red bayberry genome and genetic basis of sex determination.</title>
        <authorList>
            <person name="Jia H.M."/>
            <person name="Jia H.J."/>
            <person name="Cai Q.L."/>
            <person name="Wang Y."/>
            <person name="Zhao H.B."/>
            <person name="Yang W.F."/>
            <person name="Wang G.Y."/>
            <person name="Li Y.H."/>
            <person name="Zhan D.L."/>
            <person name="Shen Y.T."/>
            <person name="Niu Q.F."/>
            <person name="Chang L."/>
            <person name="Qiu J."/>
            <person name="Zhao L."/>
            <person name="Xie H.B."/>
            <person name="Fu W.Y."/>
            <person name="Jin J."/>
            <person name="Li X.W."/>
            <person name="Jiao Y."/>
            <person name="Zhou C.C."/>
            <person name="Tu T."/>
            <person name="Chai C.Y."/>
            <person name="Gao J.L."/>
            <person name="Fan L.J."/>
            <person name="van de Weg E."/>
            <person name="Wang J.Y."/>
            <person name="Gao Z.S."/>
        </authorList>
    </citation>
    <scope>NUCLEOTIDE SEQUENCE [LARGE SCALE GENOMIC DNA]</scope>
    <source>
        <tissue evidence="4">Leaves</tissue>
    </source>
</reference>
<comment type="caution">
    <text evidence="4">The sequence shown here is derived from an EMBL/GenBank/DDBJ whole genome shotgun (WGS) entry which is preliminary data.</text>
</comment>
<feature type="domain" description="Glycosyl-hydrolase family 116 N-terminal" evidence="3">
    <location>
        <begin position="96"/>
        <end position="414"/>
    </location>
</feature>
<dbReference type="InterPro" id="IPR012341">
    <property type="entry name" value="6hp_glycosidase-like_sf"/>
</dbReference>
<evidence type="ECO:0000313" key="4">
    <source>
        <dbReference type="EMBL" id="KAB1208570.1"/>
    </source>
</evidence>
<dbReference type="PANTHER" id="PTHR12654:SF3">
    <property type="entry name" value="NON-LYSOSOMAL GLUCOSYLCERAMIDASE"/>
    <property type="match status" value="1"/>
</dbReference>
<dbReference type="Proteomes" id="UP000516437">
    <property type="component" value="Chromosome 7"/>
</dbReference>
<proteinExistence type="inferred from homology"/>
<comment type="function">
    <text evidence="1">Non-lysosomal glucosylceramidase that catalyzes the hydrolysis of glucosylceramide (GlcCer) to free glucose and ceramide.</text>
</comment>
<gene>
    <name evidence="4" type="ORF">CJ030_MR7G000993</name>
</gene>
<dbReference type="GO" id="GO:0005975">
    <property type="term" value="P:carbohydrate metabolic process"/>
    <property type="evidence" value="ECO:0007669"/>
    <property type="project" value="InterPro"/>
</dbReference>
<dbReference type="InterPro" id="IPR024462">
    <property type="entry name" value="GH116_N"/>
</dbReference>
<dbReference type="PANTHER" id="PTHR12654">
    <property type="entry name" value="BILE ACID BETA-GLUCOSIDASE-RELATED"/>
    <property type="match status" value="1"/>
</dbReference>
<evidence type="ECO:0000256" key="1">
    <source>
        <dbReference type="PIRNR" id="PIRNR028944"/>
    </source>
</evidence>
<dbReference type="FunFam" id="1.50.10.10:FF:000006">
    <property type="entry name" value="Non-lysosomal glucosylceramidase"/>
    <property type="match status" value="1"/>
</dbReference>
<protein>
    <recommendedName>
        <fullName evidence="1">Non-lysosomal glucosylceramidase</fullName>
        <shortName evidence="1">NLGase</shortName>
        <ecNumber evidence="1">3.2.1.45</ecNumber>
    </recommendedName>
</protein>
<keyword evidence="1" id="KW-0472">Membrane</keyword>
<dbReference type="InterPro" id="IPR014551">
    <property type="entry name" value="B_Glucosidase_GBA2-typ"/>
</dbReference>
<keyword evidence="1" id="KW-0326">Glycosidase</keyword>
<feature type="domain" description="Glycosyl-hydrolase family 116 catalytic region" evidence="2">
    <location>
        <begin position="529"/>
        <end position="889"/>
    </location>
</feature>
<comment type="similarity">
    <text evidence="1">Belongs to the non-lysosomal glucosylceramidase family.</text>
</comment>
<keyword evidence="5" id="KW-1185">Reference proteome</keyword>
<dbReference type="GO" id="GO:0004348">
    <property type="term" value="F:glucosylceramidase activity"/>
    <property type="evidence" value="ECO:0007669"/>
    <property type="project" value="UniProtKB-EC"/>
</dbReference>
<dbReference type="EMBL" id="RXIC02000025">
    <property type="protein sequence ID" value="KAB1208570.1"/>
    <property type="molecule type" value="Genomic_DNA"/>
</dbReference>
<evidence type="ECO:0000313" key="5">
    <source>
        <dbReference type="Proteomes" id="UP000516437"/>
    </source>
</evidence>
<dbReference type="AlphaFoldDB" id="A0A6A1VBK7"/>
<dbReference type="GO" id="GO:0016020">
    <property type="term" value="C:membrane"/>
    <property type="evidence" value="ECO:0007669"/>
    <property type="project" value="InterPro"/>
</dbReference>
<dbReference type="Pfam" id="PF04685">
    <property type="entry name" value="DUF608"/>
    <property type="match status" value="1"/>
</dbReference>
<organism evidence="4 5">
    <name type="scientific">Morella rubra</name>
    <name type="common">Chinese bayberry</name>
    <dbReference type="NCBI Taxonomy" id="262757"/>
    <lineage>
        <taxon>Eukaryota</taxon>
        <taxon>Viridiplantae</taxon>
        <taxon>Streptophyta</taxon>
        <taxon>Embryophyta</taxon>
        <taxon>Tracheophyta</taxon>
        <taxon>Spermatophyta</taxon>
        <taxon>Magnoliopsida</taxon>
        <taxon>eudicotyledons</taxon>
        <taxon>Gunneridae</taxon>
        <taxon>Pentapetalae</taxon>
        <taxon>rosids</taxon>
        <taxon>fabids</taxon>
        <taxon>Fagales</taxon>
        <taxon>Myricaceae</taxon>
        <taxon>Morella</taxon>
    </lineage>
</organism>
<dbReference type="PIRSF" id="PIRSF028944">
    <property type="entry name" value="Beta_gluc_GBA2"/>
    <property type="match status" value="1"/>
</dbReference>
<evidence type="ECO:0000259" key="2">
    <source>
        <dbReference type="Pfam" id="PF04685"/>
    </source>
</evidence>
<dbReference type="Pfam" id="PF12215">
    <property type="entry name" value="Glyco_hydr_116N"/>
    <property type="match status" value="1"/>
</dbReference>
<dbReference type="InterPro" id="IPR052566">
    <property type="entry name" value="Non-lysos_glucosylceramidase"/>
</dbReference>
<keyword evidence="1" id="KW-0378">Hydrolase</keyword>